<keyword evidence="12" id="KW-0282">Flagellum</keyword>
<dbReference type="Proteomes" id="UP000275137">
    <property type="component" value="Unassembled WGS sequence"/>
</dbReference>
<dbReference type="RefSeq" id="WP_123237194.1">
    <property type="nucleotide sequence ID" value="NZ_RJVP01000003.1"/>
</dbReference>
<dbReference type="GO" id="GO:0009424">
    <property type="term" value="C:bacterial-type flagellum hook"/>
    <property type="evidence" value="ECO:0007669"/>
    <property type="project" value="UniProtKB-UniRule"/>
</dbReference>
<dbReference type="SUPFAM" id="SSF64518">
    <property type="entry name" value="Phase 1 flagellin"/>
    <property type="match status" value="1"/>
</dbReference>
<sequence>MASNILNIGQSALAAAQVGISTTGHNIANAATPGYSRQVVVQSAAQSQNFGYGYVGQGAQVTAVTRVYNELLSRQVTSSQSSSAAINAYSAQIKQLDNLLADDSAGLSSAMQQFFSSLQTLSTNPGDAPSRQAMLSTAHSFVGRFQDLGERMEEIRSGINVQLQGHVTEVNSYAKQIAGLNDVISKAIGAEGYPPNDLMDQRDLLVSELSKLVKTSVVNQGNGEYNLFIGNGLPLVVGTQSYGLQTMASPTDPTRLEIAYQGKSSTSLLAPGTLAGGSLGGLLEFRTESLDAMQNQLGRIALVLADTFNTQHKQGLDSTGAAGTDFFSVAAPLVSASGRNTGSAELSVNVVQSGAVTASDYRLQYDGSQYKLTRLNDGQVQAYDSLPQTVDGIRIALASGSLAAGDEFVIKPTYNVASTIKVTLDDISQIAAGGPAPSGSADNRNLLLLAGLQTSNTLNSGTTTYQGAYNQLISMVGNKTRELSITGAAEERVLAYSVAAQQSESGVNLDEEATNLLRYQQAYQAAGKFMQIADQMFDILLALGR</sequence>
<name>A0A3N0V0R0_9PROT</name>
<dbReference type="InterPro" id="IPR049119">
    <property type="entry name" value="FlgK_D2-like"/>
</dbReference>
<evidence type="ECO:0000259" key="10">
    <source>
        <dbReference type="Pfam" id="PF21158"/>
    </source>
</evidence>
<feature type="domain" description="Flagellar hook-associated protein 1 D2-like" evidence="10">
    <location>
        <begin position="338"/>
        <end position="412"/>
    </location>
</feature>
<dbReference type="GO" id="GO:0044780">
    <property type="term" value="P:bacterial-type flagellum assembly"/>
    <property type="evidence" value="ECO:0007669"/>
    <property type="project" value="InterPro"/>
</dbReference>
<dbReference type="GO" id="GO:0005576">
    <property type="term" value="C:extracellular region"/>
    <property type="evidence" value="ECO:0007669"/>
    <property type="project" value="UniProtKB-SubCell"/>
</dbReference>
<dbReference type="Pfam" id="PF22638">
    <property type="entry name" value="FlgK_D1"/>
    <property type="match status" value="1"/>
</dbReference>
<dbReference type="Pfam" id="PF00460">
    <property type="entry name" value="Flg_bb_rod"/>
    <property type="match status" value="1"/>
</dbReference>
<dbReference type="InterPro" id="IPR002371">
    <property type="entry name" value="FlgK"/>
</dbReference>
<reference evidence="12 13" key="1">
    <citation type="submission" date="2018-10" db="EMBL/GenBank/DDBJ databases">
        <authorList>
            <person name="Chen W.-M."/>
        </authorList>
    </citation>
    <scope>NUCLEOTIDE SEQUENCE [LARGE SCALE GENOMIC DNA]</scope>
    <source>
        <strain evidence="12 13">H-5</strain>
    </source>
</reference>
<keyword evidence="6 7" id="KW-0975">Bacterial flagellum</keyword>
<accession>A0A3N0V0R0</accession>
<organism evidence="12 13">
    <name type="scientific">Pseudomethylobacillus aquaticus</name>
    <dbReference type="NCBI Taxonomy" id="2676064"/>
    <lineage>
        <taxon>Bacteria</taxon>
        <taxon>Pseudomonadati</taxon>
        <taxon>Pseudomonadota</taxon>
        <taxon>Betaproteobacteria</taxon>
        <taxon>Nitrosomonadales</taxon>
        <taxon>Methylophilaceae</taxon>
        <taxon>Pseudomethylobacillus</taxon>
    </lineage>
</organism>
<dbReference type="InterPro" id="IPR010930">
    <property type="entry name" value="Flg_bb/hook_C_dom"/>
</dbReference>
<evidence type="ECO:0000259" key="11">
    <source>
        <dbReference type="Pfam" id="PF22638"/>
    </source>
</evidence>
<dbReference type="NCBIfam" id="TIGR02492">
    <property type="entry name" value="flgK_ends"/>
    <property type="match status" value="1"/>
</dbReference>
<evidence type="ECO:0000259" key="8">
    <source>
        <dbReference type="Pfam" id="PF00460"/>
    </source>
</evidence>
<comment type="subcellular location">
    <subcellularLocation>
        <location evidence="1 7">Bacterial flagellum</location>
    </subcellularLocation>
    <subcellularLocation>
        <location evidence="2 7">Secreted</location>
    </subcellularLocation>
</comment>
<evidence type="ECO:0000256" key="3">
    <source>
        <dbReference type="ARBA" id="ARBA00009677"/>
    </source>
</evidence>
<comment type="similarity">
    <text evidence="3 7">Belongs to the flagella basal body rod proteins family.</text>
</comment>
<evidence type="ECO:0000256" key="4">
    <source>
        <dbReference type="ARBA" id="ARBA00016244"/>
    </source>
</evidence>
<dbReference type="EMBL" id="RJVP01000003">
    <property type="protein sequence ID" value="ROH86134.1"/>
    <property type="molecule type" value="Genomic_DNA"/>
</dbReference>
<comment type="caution">
    <text evidence="12">The sequence shown here is derived from an EMBL/GenBank/DDBJ whole genome shotgun (WGS) entry which is preliminary data.</text>
</comment>
<keyword evidence="12" id="KW-0966">Cell projection</keyword>
<dbReference type="Pfam" id="PF21158">
    <property type="entry name" value="flgK_1st_1"/>
    <property type="match status" value="1"/>
</dbReference>
<dbReference type="GO" id="GO:0005198">
    <property type="term" value="F:structural molecule activity"/>
    <property type="evidence" value="ECO:0007669"/>
    <property type="project" value="UniProtKB-UniRule"/>
</dbReference>
<evidence type="ECO:0000256" key="7">
    <source>
        <dbReference type="RuleBase" id="RU362065"/>
    </source>
</evidence>
<keyword evidence="12" id="KW-0969">Cilium</keyword>
<gene>
    <name evidence="7 12" type="primary">flgK</name>
    <name evidence="12" type="ORF">ED236_06640</name>
</gene>
<keyword evidence="5 7" id="KW-0964">Secreted</keyword>
<dbReference type="PRINTS" id="PR01005">
    <property type="entry name" value="FLGHOOKAP1"/>
</dbReference>
<evidence type="ECO:0000256" key="2">
    <source>
        <dbReference type="ARBA" id="ARBA00004613"/>
    </source>
</evidence>
<protein>
    <recommendedName>
        <fullName evidence="4 7">Flagellar hook-associated protein 1</fullName>
        <shortName evidence="7">HAP1</shortName>
    </recommendedName>
</protein>
<dbReference type="AlphaFoldDB" id="A0A3N0V0R0"/>
<dbReference type="PANTHER" id="PTHR30033:SF1">
    <property type="entry name" value="FLAGELLAR HOOK-ASSOCIATED PROTEIN 1"/>
    <property type="match status" value="1"/>
</dbReference>
<evidence type="ECO:0000256" key="1">
    <source>
        <dbReference type="ARBA" id="ARBA00004365"/>
    </source>
</evidence>
<dbReference type="InterPro" id="IPR001444">
    <property type="entry name" value="Flag_bb_rod_N"/>
</dbReference>
<evidence type="ECO:0000259" key="9">
    <source>
        <dbReference type="Pfam" id="PF06429"/>
    </source>
</evidence>
<dbReference type="Pfam" id="PF06429">
    <property type="entry name" value="Flg_bbr_C"/>
    <property type="match status" value="1"/>
</dbReference>
<feature type="domain" description="Flagellar basal-body/hook protein C-terminal" evidence="9">
    <location>
        <begin position="504"/>
        <end position="542"/>
    </location>
</feature>
<evidence type="ECO:0000313" key="12">
    <source>
        <dbReference type="EMBL" id="ROH86134.1"/>
    </source>
</evidence>
<evidence type="ECO:0000313" key="13">
    <source>
        <dbReference type="Proteomes" id="UP000275137"/>
    </source>
</evidence>
<feature type="domain" description="Flagellar hook-associated protein FlgK helical" evidence="11">
    <location>
        <begin position="94"/>
        <end position="327"/>
    </location>
</feature>
<evidence type="ECO:0000256" key="6">
    <source>
        <dbReference type="ARBA" id="ARBA00023143"/>
    </source>
</evidence>
<feature type="domain" description="Flagellar basal body rod protein N-terminal" evidence="8">
    <location>
        <begin position="6"/>
        <end position="35"/>
    </location>
</feature>
<proteinExistence type="inferred from homology"/>
<dbReference type="PANTHER" id="PTHR30033">
    <property type="entry name" value="FLAGELLAR HOOK-ASSOCIATED PROTEIN 1"/>
    <property type="match status" value="1"/>
</dbReference>
<evidence type="ECO:0000256" key="5">
    <source>
        <dbReference type="ARBA" id="ARBA00022525"/>
    </source>
</evidence>
<dbReference type="InterPro" id="IPR053927">
    <property type="entry name" value="FlgK_helical"/>
</dbReference>
<keyword evidence="13" id="KW-1185">Reference proteome</keyword>